<proteinExistence type="predicted"/>
<evidence type="ECO:0000313" key="1">
    <source>
        <dbReference type="EMBL" id="UOF90748.1"/>
    </source>
</evidence>
<keyword evidence="2" id="KW-1185">Reference proteome</keyword>
<reference evidence="1" key="1">
    <citation type="submission" date="2021-12" db="EMBL/GenBank/DDBJ databases">
        <title>Alicyclobacillaceae gen. nov., sp. nov., isolated from chalcocite enrichment system.</title>
        <authorList>
            <person name="Jiang Z."/>
        </authorList>
    </citation>
    <scope>NUCLEOTIDE SEQUENCE</scope>
    <source>
        <strain evidence="1">MYW30-H2</strain>
    </source>
</reference>
<dbReference type="RefSeq" id="WP_347437448.1">
    <property type="nucleotide sequence ID" value="NZ_CP089291.1"/>
</dbReference>
<evidence type="ECO:0000313" key="2">
    <source>
        <dbReference type="Proteomes" id="UP000830167"/>
    </source>
</evidence>
<organism evidence="1 2">
    <name type="scientific">Fodinisporobacter ferrooxydans</name>
    <dbReference type="NCBI Taxonomy" id="2901836"/>
    <lineage>
        <taxon>Bacteria</taxon>
        <taxon>Bacillati</taxon>
        <taxon>Bacillota</taxon>
        <taxon>Bacilli</taxon>
        <taxon>Bacillales</taxon>
        <taxon>Alicyclobacillaceae</taxon>
        <taxon>Fodinisporobacter</taxon>
    </lineage>
</organism>
<gene>
    <name evidence="1" type="ORF">LSG31_00250</name>
</gene>
<name>A0ABY4CJQ2_9BACL</name>
<dbReference type="Proteomes" id="UP000830167">
    <property type="component" value="Chromosome"/>
</dbReference>
<sequence>MKDFVETFDVYGYGRLLKNQPITSVDDIRNMMVLCQEHHTGVDHENGGSGTGIHELTFPVWLIQKLAKRGVDAVPQSGETLQQATETVREGEQQ</sequence>
<dbReference type="EMBL" id="CP089291">
    <property type="protein sequence ID" value="UOF90748.1"/>
    <property type="molecule type" value="Genomic_DNA"/>
</dbReference>
<protein>
    <submittedName>
        <fullName evidence="1">Uncharacterized protein</fullName>
    </submittedName>
</protein>
<accession>A0ABY4CJQ2</accession>